<dbReference type="Pfam" id="PF06857">
    <property type="entry name" value="ACP"/>
    <property type="match status" value="1"/>
</dbReference>
<protein>
    <recommendedName>
        <fullName evidence="4">Citrate lyase acyl carrier protein</fullName>
    </recommendedName>
    <alternativeName>
        <fullName evidence="4">Citrate lyase gamma chain</fullName>
    </alternativeName>
</protein>
<organism evidence="6 7">
    <name type="scientific">Enterococcus canintestini</name>
    <dbReference type="NCBI Taxonomy" id="317010"/>
    <lineage>
        <taxon>Bacteria</taxon>
        <taxon>Bacillati</taxon>
        <taxon>Bacillota</taxon>
        <taxon>Bacilli</taxon>
        <taxon>Lactobacillales</taxon>
        <taxon>Enterococcaceae</taxon>
        <taxon>Enterococcus</taxon>
    </lineage>
</organism>
<dbReference type="STRING" id="317010.RU96_GL001870"/>
<dbReference type="AlphaFoldDB" id="A0A1L8R819"/>
<comment type="subcellular location">
    <subcellularLocation>
        <location evidence="1 4">Cytoplasm</location>
    </subcellularLocation>
</comment>
<evidence type="ECO:0000313" key="7">
    <source>
        <dbReference type="Proteomes" id="UP000182835"/>
    </source>
</evidence>
<dbReference type="Proteomes" id="UP000182835">
    <property type="component" value="Unassembled WGS sequence"/>
</dbReference>
<sequence>MKIVEIKKSAVAGTVESSDIMVTVAPNQEEKIVIELDSSVEKQYGQQIRDLITETLNRLGVTAAKVTAIDKGALDCTIQARTLTAVHRASEVKAYDWKEIDSWNA</sequence>
<keyword evidence="6" id="KW-0456">Lyase</keyword>
<dbReference type="PIRSF" id="PIRSF002736">
    <property type="entry name" value="Citrt_lyas_gamma"/>
    <property type="match status" value="1"/>
</dbReference>
<accession>A0A1L8R819</accession>
<dbReference type="GO" id="GO:0016829">
    <property type="term" value="F:lyase activity"/>
    <property type="evidence" value="ECO:0007669"/>
    <property type="project" value="UniProtKB-KW"/>
</dbReference>
<dbReference type="InterPro" id="IPR006495">
    <property type="entry name" value="CitD"/>
</dbReference>
<dbReference type="HAMAP" id="MF_00805">
    <property type="entry name" value="CitD"/>
    <property type="match status" value="1"/>
</dbReference>
<proteinExistence type="inferred from homology"/>
<keyword evidence="3 4" id="KW-0597">Phosphoprotein</keyword>
<gene>
    <name evidence="4" type="primary">citD</name>
    <name evidence="6" type="ORF">RU96_GL001870</name>
</gene>
<evidence type="ECO:0000256" key="5">
    <source>
        <dbReference type="PIRSR" id="PIRSR002736-50"/>
    </source>
</evidence>
<evidence type="ECO:0000313" key="6">
    <source>
        <dbReference type="EMBL" id="OJG15893.1"/>
    </source>
</evidence>
<evidence type="ECO:0000256" key="1">
    <source>
        <dbReference type="ARBA" id="ARBA00004496"/>
    </source>
</evidence>
<dbReference type="EMBL" id="JXKG01000004">
    <property type="protein sequence ID" value="OJG15893.1"/>
    <property type="molecule type" value="Genomic_DNA"/>
</dbReference>
<dbReference type="NCBIfam" id="TIGR01608">
    <property type="entry name" value="citD"/>
    <property type="match status" value="1"/>
</dbReference>
<name>A0A1L8R819_9ENTE</name>
<comment type="caution">
    <text evidence="6">The sequence shown here is derived from an EMBL/GenBank/DDBJ whole genome shotgun (WGS) entry which is preliminary data.</text>
</comment>
<feature type="modified residue" description="O-(phosphoribosyl dephospho-coenzyme A)serine" evidence="4 5">
    <location>
        <position position="17"/>
    </location>
</feature>
<comment type="function">
    <text evidence="4">Covalent carrier of the coenzyme of citrate lyase.</text>
</comment>
<dbReference type="GO" id="GO:0005737">
    <property type="term" value="C:cytoplasm"/>
    <property type="evidence" value="ECO:0007669"/>
    <property type="project" value="UniProtKB-SubCell"/>
</dbReference>
<keyword evidence="2 4" id="KW-0963">Cytoplasm</keyword>
<evidence type="ECO:0000256" key="2">
    <source>
        <dbReference type="ARBA" id="ARBA00022490"/>
    </source>
</evidence>
<evidence type="ECO:0000256" key="3">
    <source>
        <dbReference type="ARBA" id="ARBA00022553"/>
    </source>
</evidence>
<dbReference type="NCBIfam" id="NF009726">
    <property type="entry name" value="PRK13253.1"/>
    <property type="match status" value="1"/>
</dbReference>
<reference evidence="6 7" key="1">
    <citation type="submission" date="2014-12" db="EMBL/GenBank/DDBJ databases">
        <title>Draft genome sequences of 29 type strains of Enterococci.</title>
        <authorList>
            <person name="Zhong Z."/>
            <person name="Sun Z."/>
            <person name="Liu W."/>
            <person name="Zhang W."/>
            <person name="Zhang H."/>
        </authorList>
    </citation>
    <scope>NUCLEOTIDE SEQUENCE [LARGE SCALE GENOMIC DNA]</scope>
    <source>
        <strain evidence="6 7">DSM 21207</strain>
    </source>
</reference>
<dbReference type="InterPro" id="IPR023439">
    <property type="entry name" value="Mal_deCO2ase/Cit_lyase_ACP"/>
</dbReference>
<comment type="subunit">
    <text evidence="4">Oligomer with a subunit composition of (alpha,beta,gamma)6.</text>
</comment>
<comment type="similarity">
    <text evidence="4">Belongs to the CitD family.</text>
</comment>
<evidence type="ECO:0000256" key="4">
    <source>
        <dbReference type="HAMAP-Rule" id="MF_00805"/>
    </source>
</evidence>